<keyword evidence="2" id="KW-0223">Dioxygenase</keyword>
<dbReference type="Pfam" id="PF05118">
    <property type="entry name" value="Asp_Arg_Hydrox"/>
    <property type="match status" value="1"/>
</dbReference>
<evidence type="ECO:0000256" key="2">
    <source>
        <dbReference type="ARBA" id="ARBA00022964"/>
    </source>
</evidence>
<dbReference type="EMBL" id="JABBGM010000005">
    <property type="protein sequence ID" value="NML94569.1"/>
    <property type="molecule type" value="Genomic_DNA"/>
</dbReference>
<accession>A0A7Y0GB31</accession>
<reference evidence="5 6" key="1">
    <citation type="submission" date="2020-04" db="EMBL/GenBank/DDBJ databases">
        <title>Novosphingobium sp. TW-4 isolated from soil.</title>
        <authorList>
            <person name="Dahal R.H."/>
            <person name="Chaudhary D.K."/>
        </authorList>
    </citation>
    <scope>NUCLEOTIDE SEQUENCE [LARGE SCALE GENOMIC DNA]</scope>
    <source>
        <strain evidence="5 6">TW-4</strain>
    </source>
</reference>
<dbReference type="InterPro" id="IPR027443">
    <property type="entry name" value="IPNS-like_sf"/>
</dbReference>
<comment type="caution">
    <text evidence="5">The sequence shown here is derived from an EMBL/GenBank/DDBJ whole genome shotgun (WGS) entry which is preliminary data.</text>
</comment>
<evidence type="ECO:0000313" key="5">
    <source>
        <dbReference type="EMBL" id="NML94569.1"/>
    </source>
</evidence>
<dbReference type="PANTHER" id="PTHR46332">
    <property type="entry name" value="ASPARTATE BETA-HYDROXYLASE DOMAIN-CONTAINING PROTEIN 2"/>
    <property type="match status" value="1"/>
</dbReference>
<dbReference type="GO" id="GO:0016020">
    <property type="term" value="C:membrane"/>
    <property type="evidence" value="ECO:0007669"/>
    <property type="project" value="TreeGrafter"/>
</dbReference>
<dbReference type="InterPro" id="IPR007803">
    <property type="entry name" value="Asp/Arg/Pro-Hydrxlase"/>
</dbReference>
<proteinExistence type="inferred from homology"/>
<dbReference type="RefSeq" id="WP_169493841.1">
    <property type="nucleotide sequence ID" value="NZ_JABBGM010000005.1"/>
</dbReference>
<dbReference type="SUPFAM" id="SSF51197">
    <property type="entry name" value="Clavaminate synthase-like"/>
    <property type="match status" value="1"/>
</dbReference>
<dbReference type="InterPro" id="IPR051821">
    <property type="entry name" value="Asp/Asn_beta-hydroxylase"/>
</dbReference>
<organism evidence="5 6">
    <name type="scientific">Novosphingobium olei</name>
    <dbReference type="NCBI Taxonomy" id="2728851"/>
    <lineage>
        <taxon>Bacteria</taxon>
        <taxon>Pseudomonadati</taxon>
        <taxon>Pseudomonadota</taxon>
        <taxon>Alphaproteobacteria</taxon>
        <taxon>Sphingomonadales</taxon>
        <taxon>Sphingomonadaceae</taxon>
        <taxon>Novosphingobium</taxon>
    </lineage>
</organism>
<dbReference type="AlphaFoldDB" id="A0A7Y0GB31"/>
<name>A0A7Y0GB31_9SPHN</name>
<evidence type="ECO:0000259" key="4">
    <source>
        <dbReference type="Pfam" id="PF05118"/>
    </source>
</evidence>
<evidence type="ECO:0000256" key="3">
    <source>
        <dbReference type="ARBA" id="ARBA00023002"/>
    </source>
</evidence>
<dbReference type="InterPro" id="IPR011990">
    <property type="entry name" value="TPR-like_helical_dom_sf"/>
</dbReference>
<evidence type="ECO:0000256" key="1">
    <source>
        <dbReference type="ARBA" id="ARBA00007730"/>
    </source>
</evidence>
<dbReference type="Gene3D" id="1.25.40.10">
    <property type="entry name" value="Tetratricopeptide repeat domain"/>
    <property type="match status" value="1"/>
</dbReference>
<dbReference type="Pfam" id="PF13432">
    <property type="entry name" value="TPR_16"/>
    <property type="match status" value="1"/>
</dbReference>
<feature type="domain" description="Aspartyl/asparaginy/proline hydroxylase" evidence="4">
    <location>
        <begin position="184"/>
        <end position="346"/>
    </location>
</feature>
<dbReference type="Gene3D" id="2.60.120.330">
    <property type="entry name" value="B-lactam Antibiotic, Isopenicillin N Synthase, Chain"/>
    <property type="match status" value="1"/>
</dbReference>
<gene>
    <name evidence="5" type="ORF">HHL27_12925</name>
</gene>
<protein>
    <submittedName>
        <fullName evidence="5">Tetratricopeptide repeat protein</fullName>
    </submittedName>
</protein>
<dbReference type="SUPFAM" id="SSF48452">
    <property type="entry name" value="TPR-like"/>
    <property type="match status" value="1"/>
</dbReference>
<dbReference type="PANTHER" id="PTHR46332:SF5">
    <property type="entry name" value="ASPARTATE BETA-HYDROXYLASE DOMAIN CONTAINING 2"/>
    <property type="match status" value="1"/>
</dbReference>
<keyword evidence="3" id="KW-0560">Oxidoreductase</keyword>
<dbReference type="Proteomes" id="UP000583556">
    <property type="component" value="Unassembled WGS sequence"/>
</dbReference>
<keyword evidence="6" id="KW-1185">Reference proteome</keyword>
<comment type="similarity">
    <text evidence="1">Belongs to the aspartyl/asparaginyl beta-hydroxylase family.</text>
</comment>
<evidence type="ECO:0000313" key="6">
    <source>
        <dbReference type="Proteomes" id="UP000583556"/>
    </source>
</evidence>
<sequence length="371" mass="41143">MADEAMRVRDIAAAMQALERAVAEDAGDYEGWMKLASLRRASGRTTDALRAVDAALDAQPNMFLALLLKGRLHQECNDAFKAAEVYAAAIAQAPVEETLPQPVVQQLAAARQFLAHYRTSIEASVVRSCSAMASKRATRFLENVIDRRPVFHQEPTHYRYPGLPDIEFFDDAYPQLLQRLRDAADDIRAEFLALQEAHADQMKPYVDFASGQPQGQWAPLNRSDRWRALHLLRYGEADPINAPACPRTLEAVGGSHQANVPGVGPNLMFSLLAPRTTIPPHNGVANFRVVFHLPLIVPPACAFRVGSETRPWIEGQPFVFDDTIEHEAWNHSDEMRVVLLGDLWRPELDDDDRRVVSATMAALGHAGVGTL</sequence>
<dbReference type="GO" id="GO:0051213">
    <property type="term" value="F:dioxygenase activity"/>
    <property type="evidence" value="ECO:0007669"/>
    <property type="project" value="UniProtKB-KW"/>
</dbReference>